<accession>A0ABS4NAZ1</accession>
<dbReference type="Proteomes" id="UP001166402">
    <property type="component" value="Unassembled WGS sequence"/>
</dbReference>
<feature type="transmembrane region" description="Helical" evidence="1">
    <location>
        <begin position="42"/>
        <end position="65"/>
    </location>
</feature>
<gene>
    <name evidence="2" type="ORF">J2Z80_000343</name>
</gene>
<organism evidence="2 3">
    <name type="scientific">Thermoanaerobacterium butyriciformans</name>
    <dbReference type="NCBI Taxonomy" id="1702242"/>
    <lineage>
        <taxon>Bacteria</taxon>
        <taxon>Bacillati</taxon>
        <taxon>Bacillota</taxon>
        <taxon>Clostridia</taxon>
        <taxon>Thermoanaerobacterales</taxon>
        <taxon>Thermoanaerobacteraceae</taxon>
        <taxon>Thermoanaerobacterium</taxon>
    </lineage>
</organism>
<proteinExistence type="predicted"/>
<keyword evidence="3" id="KW-1185">Reference proteome</keyword>
<evidence type="ECO:0000313" key="3">
    <source>
        <dbReference type="Proteomes" id="UP001166402"/>
    </source>
</evidence>
<keyword evidence="1" id="KW-1133">Transmembrane helix</keyword>
<evidence type="ECO:0008006" key="4">
    <source>
        <dbReference type="Google" id="ProtNLM"/>
    </source>
</evidence>
<protein>
    <recommendedName>
        <fullName evidence="4">ABC transporter ATP-binding protein</fullName>
    </recommendedName>
</protein>
<evidence type="ECO:0000313" key="2">
    <source>
        <dbReference type="EMBL" id="MBP2070845.1"/>
    </source>
</evidence>
<keyword evidence="1" id="KW-0812">Transmembrane</keyword>
<comment type="caution">
    <text evidence="2">The sequence shown here is derived from an EMBL/GenBank/DDBJ whole genome shotgun (WGS) entry which is preliminary data.</text>
</comment>
<evidence type="ECO:0000256" key="1">
    <source>
        <dbReference type="SAM" id="Phobius"/>
    </source>
</evidence>
<reference evidence="2" key="1">
    <citation type="submission" date="2021-03" db="EMBL/GenBank/DDBJ databases">
        <title>Genomic Encyclopedia of Type Strains, Phase IV (KMG-IV): sequencing the most valuable type-strain genomes for metagenomic binning, comparative biology and taxonomic classification.</title>
        <authorList>
            <person name="Goeker M."/>
        </authorList>
    </citation>
    <scope>NUCLEOTIDE SEQUENCE</scope>
    <source>
        <strain evidence="2">DSM 101588</strain>
    </source>
</reference>
<dbReference type="EMBL" id="JAGGLT010000002">
    <property type="protein sequence ID" value="MBP2070845.1"/>
    <property type="molecule type" value="Genomic_DNA"/>
</dbReference>
<sequence length="223" mass="26949">MHSKNKNKIISILKKIYCLLVEYFKTKKIKYTDYTYFSTFNLYIYIGIQIFFFVIFIIIYFTYIYLIFKPIFEFIPAIFNIAFVLLFIQFRKFDVYIKEKDKNNIRRNIDIHITTVDKYNLNEILSNIISESKIIKKSLENELNNSILLNFISSLLGFIVGISSKIIYDITTLFFLIVLFLGNSLLMYFLVEIIRYNKIYKIEMYEYQIFYSTKILKKINKEQ</sequence>
<feature type="transmembrane region" description="Helical" evidence="1">
    <location>
        <begin position="147"/>
        <end position="167"/>
    </location>
</feature>
<feature type="transmembrane region" description="Helical" evidence="1">
    <location>
        <begin position="71"/>
        <end position="90"/>
    </location>
</feature>
<keyword evidence="1" id="KW-0472">Membrane</keyword>
<feature type="transmembrane region" description="Helical" evidence="1">
    <location>
        <begin position="173"/>
        <end position="191"/>
    </location>
</feature>
<name>A0ABS4NAZ1_9THEO</name>